<gene>
    <name evidence="4" type="ORF">A4H97_28275</name>
</gene>
<evidence type="ECO:0000256" key="1">
    <source>
        <dbReference type="ARBA" id="ARBA00004370"/>
    </source>
</evidence>
<organism evidence="4 5">
    <name type="scientific">Niastella yeongjuensis</name>
    <dbReference type="NCBI Taxonomy" id="354355"/>
    <lineage>
        <taxon>Bacteria</taxon>
        <taxon>Pseudomonadati</taxon>
        <taxon>Bacteroidota</taxon>
        <taxon>Chitinophagia</taxon>
        <taxon>Chitinophagales</taxon>
        <taxon>Chitinophagaceae</taxon>
        <taxon>Niastella</taxon>
    </lineage>
</organism>
<evidence type="ECO:0000259" key="3">
    <source>
        <dbReference type="Pfam" id="PF01103"/>
    </source>
</evidence>
<name>A0A1V9EUJ0_9BACT</name>
<protein>
    <recommendedName>
        <fullName evidence="3">Bacterial surface antigen (D15) domain-containing protein</fullName>
    </recommendedName>
</protein>
<keyword evidence="2" id="KW-0472">Membrane</keyword>
<dbReference type="Proteomes" id="UP000192610">
    <property type="component" value="Unassembled WGS sequence"/>
</dbReference>
<evidence type="ECO:0000256" key="2">
    <source>
        <dbReference type="ARBA" id="ARBA00023136"/>
    </source>
</evidence>
<proteinExistence type="predicted"/>
<accession>A0A1V9EUJ0</accession>
<dbReference type="InterPro" id="IPR000184">
    <property type="entry name" value="Bac_surfAg_D15"/>
</dbReference>
<dbReference type="Gene3D" id="2.40.160.50">
    <property type="entry name" value="membrane protein fhac: a member of the omp85/tpsb transporter family"/>
    <property type="match status" value="1"/>
</dbReference>
<evidence type="ECO:0000313" key="5">
    <source>
        <dbReference type="Proteomes" id="UP000192610"/>
    </source>
</evidence>
<keyword evidence="5" id="KW-1185">Reference proteome</keyword>
<dbReference type="Pfam" id="PF01103">
    <property type="entry name" value="Omp85"/>
    <property type="match status" value="1"/>
</dbReference>
<dbReference type="GO" id="GO:0019867">
    <property type="term" value="C:outer membrane"/>
    <property type="evidence" value="ECO:0007669"/>
    <property type="project" value="InterPro"/>
</dbReference>
<comment type="caution">
    <text evidence="4">The sequence shown here is derived from an EMBL/GenBank/DDBJ whole genome shotgun (WGS) entry which is preliminary data.</text>
</comment>
<dbReference type="OrthoDB" id="621220at2"/>
<dbReference type="RefSeq" id="WP_081200143.1">
    <property type="nucleotide sequence ID" value="NZ_FOCZ01000015.1"/>
</dbReference>
<dbReference type="EMBL" id="LVXG01000013">
    <property type="protein sequence ID" value="OQP49789.1"/>
    <property type="molecule type" value="Genomic_DNA"/>
</dbReference>
<dbReference type="STRING" id="354355.SAMN05660816_05778"/>
<reference evidence="5" key="1">
    <citation type="submission" date="2016-04" db="EMBL/GenBank/DDBJ databases">
        <authorList>
            <person name="Chen L."/>
            <person name="Zhuang W."/>
            <person name="Wang G."/>
        </authorList>
    </citation>
    <scope>NUCLEOTIDE SEQUENCE [LARGE SCALE GENOMIC DNA]</scope>
    <source>
        <strain evidence="5">17621</strain>
    </source>
</reference>
<comment type="subcellular location">
    <subcellularLocation>
        <location evidence="1">Membrane</location>
    </subcellularLocation>
</comment>
<evidence type="ECO:0000313" key="4">
    <source>
        <dbReference type="EMBL" id="OQP49789.1"/>
    </source>
</evidence>
<dbReference type="AlphaFoldDB" id="A0A1V9EUJ0"/>
<feature type="domain" description="Bacterial surface antigen (D15)" evidence="3">
    <location>
        <begin position="235"/>
        <end position="434"/>
    </location>
</feature>
<sequence>MAGKVFELFGKPVVLFVLSMLLYYGSHAQNDSTVHRDTTCVQKDVADLIRAALKMPPKKDTGKKGSIILVPIIGSNPATGFMIGVGGQYGFKLKGEKTNYSLISGSVQLTTKGQKLLLIKNTIFSKNNKFILTGDWRFQEYSQSTYGLGTNAPEEGGLNYHFNLLGLETTDDSLAQPLRFNFFRFYQSISFHIKKSFYIGTGYYLDSYSKIVDEKLRLEPGNTLLTSHYVYNKHYGFDTAKYTVSTLNFNIVSDTRDNLINAYKGHYFFFNWRTSLKLFGTNSNTSLFYGEWRSFHSLSKRNPRHLIGFWLMGDFSSKGELPYLILPATAYDQRSRSARGYTQGRFRGNNLVYGETEYRFPISPCTGVLGGVLFANATTASNPQETVKLFQSIQPGYGLGLRIMVDKKTRTNLAVDFAFGNKSSGFYLAASETF</sequence>